<feature type="transmembrane region" description="Helical" evidence="16">
    <location>
        <begin position="20"/>
        <end position="41"/>
    </location>
</feature>
<feature type="transmembrane region" description="Helical" evidence="16">
    <location>
        <begin position="224"/>
        <end position="243"/>
    </location>
</feature>
<dbReference type="SFLD" id="SFLDG01168">
    <property type="entry name" value="Ferric_reductase_subgroup_(FRE"/>
    <property type="match status" value="1"/>
</dbReference>
<name>A0A642V0E7_9ASCO</name>
<dbReference type="EMBL" id="SWFS01000342">
    <property type="protein sequence ID" value="KAA8909369.1"/>
    <property type="molecule type" value="Genomic_DNA"/>
</dbReference>
<keyword evidence="12" id="KW-0406">Ion transport</keyword>
<evidence type="ECO:0000256" key="10">
    <source>
        <dbReference type="ARBA" id="ARBA00022989"/>
    </source>
</evidence>
<evidence type="ECO:0000256" key="13">
    <source>
        <dbReference type="ARBA" id="ARBA00023136"/>
    </source>
</evidence>
<proteinExistence type="inferred from homology"/>
<evidence type="ECO:0000256" key="5">
    <source>
        <dbReference type="ARBA" id="ARBA00022475"/>
    </source>
</evidence>
<dbReference type="Proteomes" id="UP000761534">
    <property type="component" value="Unassembled WGS sequence"/>
</dbReference>
<keyword evidence="7 16" id="KW-0812">Transmembrane</keyword>
<keyword evidence="11" id="KW-0560">Oxidoreductase</keyword>
<accession>A0A642V0E7</accession>
<evidence type="ECO:0000313" key="19">
    <source>
        <dbReference type="Proteomes" id="UP000761534"/>
    </source>
</evidence>
<dbReference type="SUPFAM" id="SSF63380">
    <property type="entry name" value="Riboflavin synthase domain-like"/>
    <property type="match status" value="1"/>
</dbReference>
<keyword evidence="9" id="KW-0249">Electron transport</keyword>
<dbReference type="InterPro" id="IPR013130">
    <property type="entry name" value="Fe3_Rdtase_TM_dom"/>
</dbReference>
<sequence>MSAIPYNLQYFVEKERNNKYGWLSFGLSLLSLFAYGLVFHWSQIYLRKFRGRYRWYFKLHRTWEFFNSSIPISVPKFINNGRVYFQPSLLILLFGYLAINGTFMFVETIDIDYEPRYYIVGKRVGKIASSNFPVLYLFACKNDPIPFITGLPHDKVNLMHRWMGRSIWCMVLTHLTISILYWLRLDFEIMLKIPPEIFGMIAFGSMTILTWGSLRIFRRLSYEFFLFNHGLFAGIMMLFALFHNGGSRAYVILAIHTVVLDRITSFARAFVNRKLSPTKSIAELSVLDEEGTAEVRLPLTKFKHQKWYMPNIGTWSVGQHVYLRVGAVRKIQWHPFTIASLPESEEVRLVIRPHTGFSKAIGETIKKKQEEEGEESQVVKLLSLVHGPYGGRFVPLITFDSSLFISGGTGSSFTMPVALDLVKTIRKRDEEQDYLHRPKSAAIRVIWYIQSRNALQWYSELVKQLVAHGAQVDIFVTREDKPVVIEEEDEKKSDGLTRSDSLSTNSSCSLRYERPSIREIIQAEAQQIEKSMSIAVLSCGPSSLTGEVQLECQKCRLHGKDVYTYIEKYTV</sequence>
<evidence type="ECO:0000256" key="11">
    <source>
        <dbReference type="ARBA" id="ARBA00023002"/>
    </source>
</evidence>
<evidence type="ECO:0000256" key="6">
    <source>
        <dbReference type="ARBA" id="ARBA00022630"/>
    </source>
</evidence>
<protein>
    <recommendedName>
        <fullName evidence="3">ferric-chelate reductase (NADPH)</fullName>
        <ecNumber evidence="3">1.16.1.9</ecNumber>
    </recommendedName>
</protein>
<dbReference type="VEuPathDB" id="FungiDB:TRICI_004535"/>
<keyword evidence="8" id="KW-0274">FAD</keyword>
<evidence type="ECO:0000256" key="16">
    <source>
        <dbReference type="SAM" id="Phobius"/>
    </source>
</evidence>
<organism evidence="18 19">
    <name type="scientific">Trichomonascus ciferrii</name>
    <dbReference type="NCBI Taxonomy" id="44093"/>
    <lineage>
        <taxon>Eukaryota</taxon>
        <taxon>Fungi</taxon>
        <taxon>Dikarya</taxon>
        <taxon>Ascomycota</taxon>
        <taxon>Saccharomycotina</taxon>
        <taxon>Dipodascomycetes</taxon>
        <taxon>Dipodascales</taxon>
        <taxon>Trichomonascaceae</taxon>
        <taxon>Trichomonascus</taxon>
        <taxon>Trichomonascus ciferrii complex</taxon>
    </lineage>
</organism>
<feature type="region of interest" description="Disordered" evidence="15">
    <location>
        <begin position="486"/>
        <end position="507"/>
    </location>
</feature>
<dbReference type="GO" id="GO:0006826">
    <property type="term" value="P:iron ion transport"/>
    <property type="evidence" value="ECO:0007669"/>
    <property type="project" value="TreeGrafter"/>
</dbReference>
<feature type="transmembrane region" description="Helical" evidence="16">
    <location>
        <begin position="197"/>
        <end position="217"/>
    </location>
</feature>
<keyword evidence="6" id="KW-0285">Flavoprotein</keyword>
<dbReference type="Pfam" id="PF01794">
    <property type="entry name" value="Ferric_reduct"/>
    <property type="match status" value="1"/>
</dbReference>
<keyword evidence="13 16" id="KW-0472">Membrane</keyword>
<evidence type="ECO:0000256" key="14">
    <source>
        <dbReference type="ARBA" id="ARBA00048483"/>
    </source>
</evidence>
<dbReference type="GO" id="GO:0005886">
    <property type="term" value="C:plasma membrane"/>
    <property type="evidence" value="ECO:0007669"/>
    <property type="project" value="UniProtKB-SubCell"/>
</dbReference>
<evidence type="ECO:0000256" key="15">
    <source>
        <dbReference type="SAM" id="MobiDB-lite"/>
    </source>
</evidence>
<gene>
    <name evidence="18" type="ORF">TRICI_004535</name>
</gene>
<evidence type="ECO:0000256" key="8">
    <source>
        <dbReference type="ARBA" id="ARBA00022827"/>
    </source>
</evidence>
<evidence type="ECO:0000256" key="2">
    <source>
        <dbReference type="ARBA" id="ARBA00006278"/>
    </source>
</evidence>
<dbReference type="OrthoDB" id="3944240at2759"/>
<dbReference type="Gene3D" id="3.40.50.80">
    <property type="entry name" value="Nucleotide-binding domain of ferredoxin-NADP reductase (FNR) module"/>
    <property type="match status" value="1"/>
</dbReference>
<keyword evidence="4" id="KW-0813">Transport</keyword>
<feature type="transmembrane region" description="Helical" evidence="16">
    <location>
        <begin position="84"/>
        <end position="106"/>
    </location>
</feature>
<dbReference type="PANTHER" id="PTHR32361:SF28">
    <property type="entry name" value="FRP1P"/>
    <property type="match status" value="1"/>
</dbReference>
<dbReference type="InterPro" id="IPR051410">
    <property type="entry name" value="Ferric/Cupric_Reductase"/>
</dbReference>
<dbReference type="Pfam" id="PF08030">
    <property type="entry name" value="NAD_binding_6"/>
    <property type="match status" value="1"/>
</dbReference>
<evidence type="ECO:0000256" key="1">
    <source>
        <dbReference type="ARBA" id="ARBA00004651"/>
    </source>
</evidence>
<dbReference type="EC" id="1.16.1.9" evidence="3"/>
<comment type="similarity">
    <text evidence="2">Belongs to the ferric reductase (FRE) family.</text>
</comment>
<keyword evidence="5" id="KW-1003">Cell membrane</keyword>
<dbReference type="GO" id="GO:0006879">
    <property type="term" value="P:intracellular iron ion homeostasis"/>
    <property type="evidence" value="ECO:0007669"/>
    <property type="project" value="TreeGrafter"/>
</dbReference>
<dbReference type="InterPro" id="IPR013121">
    <property type="entry name" value="Fe_red_NAD-bd_6"/>
</dbReference>
<feature type="transmembrane region" description="Helical" evidence="16">
    <location>
        <begin position="167"/>
        <end position="185"/>
    </location>
</feature>
<dbReference type="Pfam" id="PF08022">
    <property type="entry name" value="FAD_binding_8"/>
    <property type="match status" value="1"/>
</dbReference>
<comment type="subcellular location">
    <subcellularLocation>
        <location evidence="1">Cell membrane</location>
        <topology evidence="1">Multi-pass membrane protein</topology>
    </subcellularLocation>
</comment>
<dbReference type="InterPro" id="IPR017938">
    <property type="entry name" value="Riboflavin_synthase-like_b-brl"/>
</dbReference>
<keyword evidence="19" id="KW-1185">Reference proteome</keyword>
<dbReference type="InterPro" id="IPR039261">
    <property type="entry name" value="FNR_nucleotide-bd"/>
</dbReference>
<reference evidence="18" key="1">
    <citation type="journal article" date="2019" name="G3 (Bethesda)">
        <title>Genome Assemblies of Two Rare Opportunistic Yeast Pathogens: Diutina rugosa (syn. Candida rugosa) and Trichomonascus ciferrii (syn. Candida ciferrii).</title>
        <authorList>
            <person name="Mixao V."/>
            <person name="Saus E."/>
            <person name="Hansen A.P."/>
            <person name="Lass-Florl C."/>
            <person name="Gabaldon T."/>
        </authorList>
    </citation>
    <scope>NUCLEOTIDE SEQUENCE</scope>
    <source>
        <strain evidence="18">CBS 4856</strain>
    </source>
</reference>
<evidence type="ECO:0000256" key="9">
    <source>
        <dbReference type="ARBA" id="ARBA00022982"/>
    </source>
</evidence>
<evidence type="ECO:0000256" key="12">
    <source>
        <dbReference type="ARBA" id="ARBA00023065"/>
    </source>
</evidence>
<feature type="domain" description="FAD-binding FR-type" evidence="17">
    <location>
        <begin position="271"/>
        <end position="395"/>
    </location>
</feature>
<feature type="compositionally biased region" description="Low complexity" evidence="15">
    <location>
        <begin position="498"/>
        <end position="507"/>
    </location>
</feature>
<dbReference type="AlphaFoldDB" id="A0A642V0E7"/>
<evidence type="ECO:0000256" key="4">
    <source>
        <dbReference type="ARBA" id="ARBA00022448"/>
    </source>
</evidence>
<comment type="catalytic activity">
    <reaction evidence="14">
        <text>2 a Fe(II)-siderophore + NADP(+) + H(+) = 2 a Fe(III)-siderophore + NADPH</text>
        <dbReference type="Rhea" id="RHEA:28795"/>
        <dbReference type="Rhea" id="RHEA-COMP:11342"/>
        <dbReference type="Rhea" id="RHEA-COMP:11344"/>
        <dbReference type="ChEBI" id="CHEBI:15378"/>
        <dbReference type="ChEBI" id="CHEBI:29033"/>
        <dbReference type="ChEBI" id="CHEBI:29034"/>
        <dbReference type="ChEBI" id="CHEBI:57783"/>
        <dbReference type="ChEBI" id="CHEBI:58349"/>
        <dbReference type="EC" id="1.16.1.9"/>
    </reaction>
</comment>
<keyword evidence="10 16" id="KW-1133">Transmembrane helix</keyword>
<dbReference type="GO" id="GO:0052851">
    <property type="term" value="F:ferric-chelate reductase (NADPH) activity"/>
    <property type="evidence" value="ECO:0007669"/>
    <property type="project" value="UniProtKB-EC"/>
</dbReference>
<evidence type="ECO:0000256" key="7">
    <source>
        <dbReference type="ARBA" id="ARBA00022692"/>
    </source>
</evidence>
<dbReference type="InterPro" id="IPR013112">
    <property type="entry name" value="FAD-bd_8"/>
</dbReference>
<comment type="caution">
    <text evidence="18">The sequence shown here is derived from an EMBL/GenBank/DDBJ whole genome shotgun (WGS) entry which is preliminary data.</text>
</comment>
<dbReference type="PROSITE" id="PS51384">
    <property type="entry name" value="FAD_FR"/>
    <property type="match status" value="1"/>
</dbReference>
<feature type="compositionally biased region" description="Basic and acidic residues" evidence="15">
    <location>
        <begin position="486"/>
        <end position="497"/>
    </location>
</feature>
<evidence type="ECO:0000259" key="17">
    <source>
        <dbReference type="PROSITE" id="PS51384"/>
    </source>
</evidence>
<dbReference type="PANTHER" id="PTHR32361">
    <property type="entry name" value="FERRIC/CUPRIC REDUCTASE TRANSMEMBRANE COMPONENT"/>
    <property type="match status" value="1"/>
</dbReference>
<dbReference type="SFLD" id="SFLDS00052">
    <property type="entry name" value="Ferric_Reductase_Domain"/>
    <property type="match status" value="1"/>
</dbReference>
<evidence type="ECO:0000256" key="3">
    <source>
        <dbReference type="ARBA" id="ARBA00012668"/>
    </source>
</evidence>
<dbReference type="InterPro" id="IPR017927">
    <property type="entry name" value="FAD-bd_FR_type"/>
</dbReference>
<dbReference type="GO" id="GO:0015677">
    <property type="term" value="P:copper ion import"/>
    <property type="evidence" value="ECO:0007669"/>
    <property type="project" value="TreeGrafter"/>
</dbReference>
<dbReference type="CDD" id="cd06186">
    <property type="entry name" value="NOX_Duox_like_FAD_NADP"/>
    <property type="match status" value="1"/>
</dbReference>
<evidence type="ECO:0000313" key="18">
    <source>
        <dbReference type="EMBL" id="KAA8909369.1"/>
    </source>
</evidence>
<dbReference type="SUPFAM" id="SSF52343">
    <property type="entry name" value="Ferredoxin reductase-like, C-terminal NADP-linked domain"/>
    <property type="match status" value="1"/>
</dbReference>